<name>A0A2M9CJY0_9MICO</name>
<keyword evidence="1" id="KW-0328">Glycosyltransferase</keyword>
<dbReference type="InterPro" id="IPR028098">
    <property type="entry name" value="Glyco_trans_4-like_N"/>
</dbReference>
<dbReference type="OrthoDB" id="9801609at2"/>
<keyword evidence="6" id="KW-1185">Reference proteome</keyword>
<accession>A0A2M9CJY0</accession>
<evidence type="ECO:0000313" key="5">
    <source>
        <dbReference type="EMBL" id="PJJ72190.1"/>
    </source>
</evidence>
<dbReference type="PANTHER" id="PTHR46401">
    <property type="entry name" value="GLYCOSYLTRANSFERASE WBBK-RELATED"/>
    <property type="match status" value="1"/>
</dbReference>
<feature type="domain" description="Glycosyltransferase subfamily 4-like N-terminal" evidence="4">
    <location>
        <begin position="50"/>
        <end position="175"/>
    </location>
</feature>
<dbReference type="Pfam" id="PF00534">
    <property type="entry name" value="Glycos_transf_1"/>
    <property type="match status" value="1"/>
</dbReference>
<sequence length="363" mass="41111">MKVLIDCRYVRVGHHDGISRFTASLVAALAARELPDLRLELLISDERQLTKLPELPWHRIPSPTSPGEPFVARHVNRLEPDVVYTPMQTMGSLGRRYRFVSTLHDLIYYAHPTPPRDLPWFVRVAWRLYHRAWWPQRLLLNGADLVVTVSETTKRLMREHRLTRRDIVVVPNASDLPPRVERDRPTDGVLVYMGSFMPYKDVDTVVRAMRELPGHELHLLSRIAPAERDRLLALAPEARIVVHDGVTDDEYRALLARATALVSASRDEGFGIPLVEAMGHGTPVVVTDIPIFREIGGSAAAFFPAGDAHALAARIRELDADWPARSAASRARAEFYDWDRSADILLDVLRKVSARPAPRRARR</sequence>
<feature type="domain" description="Glycosyl transferase family 1" evidence="3">
    <location>
        <begin position="185"/>
        <end position="330"/>
    </location>
</feature>
<organism evidence="5 6">
    <name type="scientific">Diaminobutyricimonas aerilata</name>
    <dbReference type="NCBI Taxonomy" id="1162967"/>
    <lineage>
        <taxon>Bacteria</taxon>
        <taxon>Bacillati</taxon>
        <taxon>Actinomycetota</taxon>
        <taxon>Actinomycetes</taxon>
        <taxon>Micrococcales</taxon>
        <taxon>Microbacteriaceae</taxon>
        <taxon>Diaminobutyricimonas</taxon>
    </lineage>
</organism>
<gene>
    <name evidence="5" type="ORF">CLV46_1755</name>
</gene>
<evidence type="ECO:0000256" key="1">
    <source>
        <dbReference type="ARBA" id="ARBA00022676"/>
    </source>
</evidence>
<dbReference type="PANTHER" id="PTHR46401:SF2">
    <property type="entry name" value="GLYCOSYLTRANSFERASE WBBK-RELATED"/>
    <property type="match status" value="1"/>
</dbReference>
<dbReference type="Proteomes" id="UP000228758">
    <property type="component" value="Unassembled WGS sequence"/>
</dbReference>
<dbReference type="Gene3D" id="3.40.50.2000">
    <property type="entry name" value="Glycogen Phosphorylase B"/>
    <property type="match status" value="2"/>
</dbReference>
<evidence type="ECO:0000256" key="2">
    <source>
        <dbReference type="ARBA" id="ARBA00022679"/>
    </source>
</evidence>
<comment type="caution">
    <text evidence="5">The sequence shown here is derived from an EMBL/GenBank/DDBJ whole genome shotgun (WGS) entry which is preliminary data.</text>
</comment>
<dbReference type="Pfam" id="PF13439">
    <property type="entry name" value="Glyco_transf_4"/>
    <property type="match status" value="1"/>
</dbReference>
<evidence type="ECO:0000259" key="3">
    <source>
        <dbReference type="Pfam" id="PF00534"/>
    </source>
</evidence>
<dbReference type="GO" id="GO:0016757">
    <property type="term" value="F:glycosyltransferase activity"/>
    <property type="evidence" value="ECO:0007669"/>
    <property type="project" value="UniProtKB-KW"/>
</dbReference>
<keyword evidence="2 5" id="KW-0808">Transferase</keyword>
<dbReference type="InterPro" id="IPR001296">
    <property type="entry name" value="Glyco_trans_1"/>
</dbReference>
<dbReference type="AlphaFoldDB" id="A0A2M9CJY0"/>
<evidence type="ECO:0000259" key="4">
    <source>
        <dbReference type="Pfam" id="PF13439"/>
    </source>
</evidence>
<protein>
    <submittedName>
        <fullName evidence="5">Glycosyltransferase involved in cell wall biosynthesis</fullName>
    </submittedName>
</protein>
<dbReference type="CDD" id="cd03809">
    <property type="entry name" value="GT4_MtfB-like"/>
    <property type="match status" value="1"/>
</dbReference>
<evidence type="ECO:0000313" key="6">
    <source>
        <dbReference type="Proteomes" id="UP000228758"/>
    </source>
</evidence>
<dbReference type="SUPFAM" id="SSF53756">
    <property type="entry name" value="UDP-Glycosyltransferase/glycogen phosphorylase"/>
    <property type="match status" value="1"/>
</dbReference>
<reference evidence="5 6" key="1">
    <citation type="submission" date="2017-11" db="EMBL/GenBank/DDBJ databases">
        <title>Genomic Encyclopedia of Archaeal and Bacterial Type Strains, Phase II (KMG-II): From Individual Species to Whole Genera.</title>
        <authorList>
            <person name="Goeker M."/>
        </authorList>
    </citation>
    <scope>NUCLEOTIDE SEQUENCE [LARGE SCALE GENOMIC DNA]</scope>
    <source>
        <strain evidence="5 6">DSM 27393</strain>
    </source>
</reference>
<dbReference type="EMBL" id="PGFF01000001">
    <property type="protein sequence ID" value="PJJ72190.1"/>
    <property type="molecule type" value="Genomic_DNA"/>
</dbReference>
<dbReference type="RefSeq" id="WP_100364408.1">
    <property type="nucleotide sequence ID" value="NZ_PGFF01000001.1"/>
</dbReference>
<proteinExistence type="predicted"/>